<feature type="domain" description="Replication protein A OB" evidence="11">
    <location>
        <begin position="84"/>
        <end position="179"/>
    </location>
</feature>
<dbReference type="CDD" id="cd04476">
    <property type="entry name" value="RPA1_DBD_C"/>
    <property type="match status" value="1"/>
</dbReference>
<dbReference type="GO" id="GO:0006281">
    <property type="term" value="P:DNA repair"/>
    <property type="evidence" value="ECO:0007669"/>
    <property type="project" value="InterPro"/>
</dbReference>
<evidence type="ECO:0000259" key="11">
    <source>
        <dbReference type="Pfam" id="PF16900"/>
    </source>
</evidence>
<sequence>MMDSGGSISATIFNEGVDRFFPLLEVGNLYLISRATIKSRTGNRRFNSIKHDCEMTLNNSSVVVLFDEPDDSIPMQDMNAFKTIAEIESAGDGEMIDMVGIVYNVGEVIEVPSRKDGTILMKRNVTLLDDTGASIDLTLWGETAKNFAVDGGTVLFIKNVKVSEFSGKSLTASRNTRIELEPAVPRVGELKNWFESQNEGLRIHSLSRSGGSGPSPWKNIKQGKEEAVGQEKAVFFRTLATIMFIKHDENAPLYYLACPVEGCNKKVTENGQNWDCTKCGKTYPNYNARYVLSLRISDSSLSDWATAFSDSGVTILNRDANQVKQMRDRGDPELEYIFEKAVYSRFVMTLKAHEEPYNDEQRVKITVQAAERPNYVAESTALLEKIAALNNSQ</sequence>
<dbReference type="GO" id="GO:0006310">
    <property type="term" value="P:DNA recombination"/>
    <property type="evidence" value="ECO:0007669"/>
    <property type="project" value="InterPro"/>
</dbReference>
<keyword evidence="6 9" id="KW-0862">Zinc</keyword>
<name>A0A6B2L3J5_9EUKA</name>
<evidence type="ECO:0000256" key="2">
    <source>
        <dbReference type="ARBA" id="ARBA00005690"/>
    </source>
</evidence>
<dbReference type="PANTHER" id="PTHR47165">
    <property type="entry name" value="OS03G0429900 PROTEIN"/>
    <property type="match status" value="1"/>
</dbReference>
<dbReference type="AlphaFoldDB" id="A0A6B2L3J5"/>
<proteinExistence type="inferred from homology"/>
<dbReference type="InterPro" id="IPR004591">
    <property type="entry name" value="Rfa1"/>
</dbReference>
<evidence type="ECO:0000256" key="8">
    <source>
        <dbReference type="ARBA" id="ARBA00023242"/>
    </source>
</evidence>
<evidence type="ECO:0000313" key="12">
    <source>
        <dbReference type="EMBL" id="NDV31457.1"/>
    </source>
</evidence>
<dbReference type="InterPro" id="IPR047192">
    <property type="entry name" value="Euk_RPA1_DBD_C"/>
</dbReference>
<dbReference type="FunFam" id="2.40.50.140:FF:000090">
    <property type="entry name" value="Replication protein A subunit"/>
    <property type="match status" value="1"/>
</dbReference>
<dbReference type="InterPro" id="IPR012340">
    <property type="entry name" value="NA-bd_OB-fold"/>
</dbReference>
<keyword evidence="3 9" id="KW-0235">DNA replication</keyword>
<dbReference type="GO" id="GO:0005634">
    <property type="term" value="C:nucleus"/>
    <property type="evidence" value="ECO:0007669"/>
    <property type="project" value="UniProtKB-SubCell"/>
</dbReference>
<organism evidence="12">
    <name type="scientific">Arcella intermedia</name>
    <dbReference type="NCBI Taxonomy" id="1963864"/>
    <lineage>
        <taxon>Eukaryota</taxon>
        <taxon>Amoebozoa</taxon>
        <taxon>Tubulinea</taxon>
        <taxon>Elardia</taxon>
        <taxon>Arcellinida</taxon>
        <taxon>Sphaerothecina</taxon>
        <taxon>Arcellidae</taxon>
        <taxon>Arcella</taxon>
    </lineage>
</organism>
<dbReference type="EMBL" id="GIBP01002488">
    <property type="protein sequence ID" value="NDV31457.1"/>
    <property type="molecule type" value="Transcribed_RNA"/>
</dbReference>
<dbReference type="InterPro" id="IPR031657">
    <property type="entry name" value="REPA_OB_2"/>
</dbReference>
<protein>
    <recommendedName>
        <fullName evidence="9">Replication protein A subunit</fullName>
    </recommendedName>
</protein>
<evidence type="ECO:0000256" key="1">
    <source>
        <dbReference type="ARBA" id="ARBA00004123"/>
    </source>
</evidence>
<evidence type="ECO:0000256" key="5">
    <source>
        <dbReference type="ARBA" id="ARBA00022771"/>
    </source>
</evidence>
<evidence type="ECO:0000256" key="9">
    <source>
        <dbReference type="RuleBase" id="RU364130"/>
    </source>
</evidence>
<evidence type="ECO:0000259" key="10">
    <source>
        <dbReference type="Pfam" id="PF08646"/>
    </source>
</evidence>
<dbReference type="Pfam" id="PF08646">
    <property type="entry name" value="Rep_fac-A_C"/>
    <property type="match status" value="1"/>
</dbReference>
<evidence type="ECO:0000256" key="6">
    <source>
        <dbReference type="ARBA" id="ARBA00022833"/>
    </source>
</evidence>
<comment type="subcellular location">
    <subcellularLocation>
        <location evidence="1 9">Nucleus</location>
    </subcellularLocation>
</comment>
<keyword evidence="7 9" id="KW-0238">DNA-binding</keyword>
<dbReference type="PANTHER" id="PTHR47165:SF4">
    <property type="entry name" value="OS03G0429900 PROTEIN"/>
    <property type="match status" value="1"/>
</dbReference>
<dbReference type="GO" id="GO:0008270">
    <property type="term" value="F:zinc ion binding"/>
    <property type="evidence" value="ECO:0007669"/>
    <property type="project" value="UniProtKB-KW"/>
</dbReference>
<evidence type="ECO:0000256" key="3">
    <source>
        <dbReference type="ARBA" id="ARBA00022705"/>
    </source>
</evidence>
<keyword evidence="4 9" id="KW-0479">Metal-binding</keyword>
<keyword evidence="8 9" id="KW-0539">Nucleus</keyword>
<evidence type="ECO:0000256" key="7">
    <source>
        <dbReference type="ARBA" id="ARBA00023125"/>
    </source>
</evidence>
<dbReference type="CDD" id="cd04475">
    <property type="entry name" value="RPA1_DBD_B"/>
    <property type="match status" value="1"/>
</dbReference>
<dbReference type="SUPFAM" id="SSF50249">
    <property type="entry name" value="Nucleic acid-binding proteins"/>
    <property type="match status" value="3"/>
</dbReference>
<dbReference type="Pfam" id="PF16900">
    <property type="entry name" value="REPA_OB_2"/>
    <property type="match status" value="1"/>
</dbReference>
<feature type="domain" description="Replication factor A C-terminal" evidence="10">
    <location>
        <begin position="235"/>
        <end position="381"/>
    </location>
</feature>
<dbReference type="Gene3D" id="2.40.50.140">
    <property type="entry name" value="Nucleic acid-binding proteins"/>
    <property type="match status" value="3"/>
</dbReference>
<reference evidence="12" key="1">
    <citation type="journal article" date="2020" name="J. Eukaryot. Microbiol.">
        <title>De novo Sequencing, Assembly and Annotation of the Transcriptome for the Free-Living Testate Amoeba Arcella intermedia.</title>
        <authorList>
            <person name="Ribeiro G.M."/>
            <person name="Porfirio-Sousa A.L."/>
            <person name="Maurer-Alcala X.X."/>
            <person name="Katz L.A."/>
            <person name="Lahr D.J.G."/>
        </authorList>
    </citation>
    <scope>NUCLEOTIDE SEQUENCE</scope>
</reference>
<keyword evidence="5 9" id="KW-0863">Zinc-finger</keyword>
<dbReference type="InterPro" id="IPR013955">
    <property type="entry name" value="Rep_factor-A_C"/>
</dbReference>
<accession>A0A6B2L3J5</accession>
<dbReference type="GO" id="GO:0006260">
    <property type="term" value="P:DNA replication"/>
    <property type="evidence" value="ECO:0007669"/>
    <property type="project" value="UniProtKB-KW"/>
</dbReference>
<dbReference type="FunFam" id="2.40.50.140:FF:000064">
    <property type="entry name" value="Replication protein A subunit"/>
    <property type="match status" value="1"/>
</dbReference>
<dbReference type="NCBIfam" id="TIGR00617">
    <property type="entry name" value="rpa1"/>
    <property type="match status" value="1"/>
</dbReference>
<dbReference type="GO" id="GO:0003677">
    <property type="term" value="F:DNA binding"/>
    <property type="evidence" value="ECO:0007669"/>
    <property type="project" value="UniProtKB-KW"/>
</dbReference>
<comment type="similarity">
    <text evidence="2 9">Belongs to the replication factor A protein 1 family.</text>
</comment>
<evidence type="ECO:0000256" key="4">
    <source>
        <dbReference type="ARBA" id="ARBA00022723"/>
    </source>
</evidence>